<organism evidence="1">
    <name type="scientific">Tanacetum cinerariifolium</name>
    <name type="common">Dalmatian daisy</name>
    <name type="synonym">Chrysanthemum cinerariifolium</name>
    <dbReference type="NCBI Taxonomy" id="118510"/>
    <lineage>
        <taxon>Eukaryota</taxon>
        <taxon>Viridiplantae</taxon>
        <taxon>Streptophyta</taxon>
        <taxon>Embryophyta</taxon>
        <taxon>Tracheophyta</taxon>
        <taxon>Spermatophyta</taxon>
        <taxon>Magnoliopsida</taxon>
        <taxon>eudicotyledons</taxon>
        <taxon>Gunneridae</taxon>
        <taxon>Pentapetalae</taxon>
        <taxon>asterids</taxon>
        <taxon>campanulids</taxon>
        <taxon>Asterales</taxon>
        <taxon>Asteraceae</taxon>
        <taxon>Asteroideae</taxon>
        <taxon>Anthemideae</taxon>
        <taxon>Anthemidinae</taxon>
        <taxon>Tanacetum</taxon>
    </lineage>
</organism>
<reference evidence="1" key="1">
    <citation type="journal article" date="2019" name="Sci. Rep.">
        <title>Draft genome of Tanacetum cinerariifolium, the natural source of mosquito coil.</title>
        <authorList>
            <person name="Yamashiro T."/>
            <person name="Shiraishi A."/>
            <person name="Satake H."/>
            <person name="Nakayama K."/>
        </authorList>
    </citation>
    <scope>NUCLEOTIDE SEQUENCE</scope>
</reference>
<accession>A0A6L2JU25</accession>
<comment type="caution">
    <text evidence="1">The sequence shown here is derived from an EMBL/GenBank/DDBJ whole genome shotgun (WGS) entry which is preliminary data.</text>
</comment>
<sequence>MTFLSRISILSEVVNLLRGGNISTGIECRASAGKAGVGDSQHLLGGDPTDDYGQDRGLLRDGLEREGGGGGGEDEYVTIYASTHARVDGGRRG</sequence>
<evidence type="ECO:0000313" key="1">
    <source>
        <dbReference type="EMBL" id="GEU40543.1"/>
    </source>
</evidence>
<proteinExistence type="predicted"/>
<name>A0A6L2JU25_TANCI</name>
<protein>
    <submittedName>
        <fullName evidence="1">Uncharacterized protein</fullName>
    </submittedName>
</protein>
<gene>
    <name evidence="1" type="ORF">Tci_012521</name>
</gene>
<dbReference type="EMBL" id="BKCJ010001315">
    <property type="protein sequence ID" value="GEU40543.1"/>
    <property type="molecule type" value="Genomic_DNA"/>
</dbReference>
<dbReference type="AlphaFoldDB" id="A0A6L2JU25"/>